<dbReference type="STRING" id="90262.A0A1X2J2K3"/>
<dbReference type="InterPro" id="IPR003607">
    <property type="entry name" value="HD/PDEase_dom"/>
</dbReference>
<dbReference type="EC" id="3.1.3.89" evidence="7"/>
<evidence type="ECO:0000256" key="2">
    <source>
        <dbReference type="ARBA" id="ARBA00001936"/>
    </source>
</evidence>
<feature type="domain" description="HD" evidence="10">
    <location>
        <begin position="37"/>
        <end position="140"/>
    </location>
</feature>
<dbReference type="Proteomes" id="UP000193560">
    <property type="component" value="Unassembled WGS sequence"/>
</dbReference>
<comment type="similarity">
    <text evidence="5">Belongs to the HDDC2 family.</text>
</comment>
<proteinExistence type="inferred from homology"/>
<comment type="catalytic activity">
    <reaction evidence="1">
        <text>a 2'-deoxyribonucleoside 5'-phosphate + H2O = a 2'-deoxyribonucleoside + phosphate</text>
        <dbReference type="Rhea" id="RHEA:36167"/>
        <dbReference type="ChEBI" id="CHEBI:15377"/>
        <dbReference type="ChEBI" id="CHEBI:18274"/>
        <dbReference type="ChEBI" id="CHEBI:43474"/>
        <dbReference type="ChEBI" id="CHEBI:65317"/>
        <dbReference type="EC" id="3.1.3.89"/>
    </reaction>
</comment>
<keyword evidence="9" id="KW-0378">Hydrolase</keyword>
<dbReference type="InterPro" id="IPR039356">
    <property type="entry name" value="YfbR/HDDC2"/>
</dbReference>
<name>A0A1X2J2K3_9FUNG</name>
<dbReference type="InterPro" id="IPR006674">
    <property type="entry name" value="HD_domain"/>
</dbReference>
<dbReference type="EMBL" id="MCGE01000001">
    <property type="protein sequence ID" value="ORZ26040.1"/>
    <property type="molecule type" value="Genomic_DNA"/>
</dbReference>
<dbReference type="PANTHER" id="PTHR11845">
    <property type="entry name" value="5'-DEOXYNUCLEOTIDASE HDDC2"/>
    <property type="match status" value="1"/>
</dbReference>
<dbReference type="GO" id="GO:0002953">
    <property type="term" value="F:5'-deoxynucleotidase activity"/>
    <property type="evidence" value="ECO:0007669"/>
    <property type="project" value="UniProtKB-EC"/>
</dbReference>
<comment type="cofactor">
    <cofactor evidence="2">
        <name>Mn(2+)</name>
        <dbReference type="ChEBI" id="CHEBI:29035"/>
    </cofactor>
</comment>
<evidence type="ECO:0000256" key="1">
    <source>
        <dbReference type="ARBA" id="ARBA00001638"/>
    </source>
</evidence>
<dbReference type="FunFam" id="1.10.3210.10:FF:000016">
    <property type="entry name" value="HD domain-containing protein 2"/>
    <property type="match status" value="1"/>
</dbReference>
<evidence type="ECO:0000259" key="10">
    <source>
        <dbReference type="PROSITE" id="PS51831"/>
    </source>
</evidence>
<dbReference type="Pfam" id="PF13023">
    <property type="entry name" value="HD_3"/>
    <property type="match status" value="1"/>
</dbReference>
<evidence type="ECO:0000256" key="7">
    <source>
        <dbReference type="ARBA" id="ARBA00012964"/>
    </source>
</evidence>
<accession>A0A1X2J2K3</accession>
<comment type="caution">
    <text evidence="11">The sequence shown here is derived from an EMBL/GenBank/DDBJ whole genome shotgun (WGS) entry which is preliminary data.</text>
</comment>
<organism evidence="11 12">
    <name type="scientific">Absidia repens</name>
    <dbReference type="NCBI Taxonomy" id="90262"/>
    <lineage>
        <taxon>Eukaryota</taxon>
        <taxon>Fungi</taxon>
        <taxon>Fungi incertae sedis</taxon>
        <taxon>Mucoromycota</taxon>
        <taxon>Mucoromycotina</taxon>
        <taxon>Mucoromycetes</taxon>
        <taxon>Mucorales</taxon>
        <taxon>Cunninghamellaceae</taxon>
        <taxon>Absidia</taxon>
    </lineage>
</organism>
<dbReference type="SUPFAM" id="SSF109604">
    <property type="entry name" value="HD-domain/PDEase-like"/>
    <property type="match status" value="1"/>
</dbReference>
<keyword evidence="8" id="KW-0479">Metal-binding</keyword>
<evidence type="ECO:0000256" key="9">
    <source>
        <dbReference type="ARBA" id="ARBA00022801"/>
    </source>
</evidence>
<sequence>MASQASNVIRFLHTIENLKRTKRTGWIDNGINKPESIADHMHRMGIMAMLVDDPSLKRDKCIKMAIVHDLAEAVVGDITPHAGVSKQDKFTMEKNAMIGFQDLLNDTSMAKEIVSLWQEYEDAQTPEALFVKDLDKFEMIVQALEYEKSDGKPLESFFESTRGKFKHPAVKAWAEALYEERSQHNSQ</sequence>
<dbReference type="AlphaFoldDB" id="A0A1X2J2K3"/>
<comment type="subunit">
    <text evidence="6">Homodimer.</text>
</comment>
<evidence type="ECO:0000313" key="12">
    <source>
        <dbReference type="Proteomes" id="UP000193560"/>
    </source>
</evidence>
<protein>
    <recommendedName>
        <fullName evidence="7">5'-deoxynucleotidase</fullName>
        <ecNumber evidence="7">3.1.3.89</ecNumber>
    </recommendedName>
</protein>
<gene>
    <name evidence="11" type="ORF">BCR42DRAFT_401467</name>
</gene>
<dbReference type="GO" id="GO:0005737">
    <property type="term" value="C:cytoplasm"/>
    <property type="evidence" value="ECO:0007669"/>
    <property type="project" value="TreeGrafter"/>
</dbReference>
<evidence type="ECO:0000256" key="5">
    <source>
        <dbReference type="ARBA" id="ARBA00009999"/>
    </source>
</evidence>
<dbReference type="OrthoDB" id="10254258at2759"/>
<comment type="function">
    <text evidence="4">Catalyzes the dephosphorylation of the nucleoside 5'-monophosphates deoxyadenosine monophosphate (dAMP), deoxycytidine monophosphate (dCMP), deoxyguanosine monophosphate (dGMP) and deoxythymidine monophosphate (dTMP).</text>
</comment>
<keyword evidence="12" id="KW-1185">Reference proteome</keyword>
<reference evidence="11 12" key="1">
    <citation type="submission" date="2016-07" db="EMBL/GenBank/DDBJ databases">
        <title>Pervasive Adenine N6-methylation of Active Genes in Fungi.</title>
        <authorList>
            <consortium name="DOE Joint Genome Institute"/>
            <person name="Mondo S.J."/>
            <person name="Dannebaum R.O."/>
            <person name="Kuo R.C."/>
            <person name="Labutti K."/>
            <person name="Haridas S."/>
            <person name="Kuo A."/>
            <person name="Salamov A."/>
            <person name="Ahrendt S.R."/>
            <person name="Lipzen A."/>
            <person name="Sullivan W."/>
            <person name="Andreopoulos W.B."/>
            <person name="Clum A."/>
            <person name="Lindquist E."/>
            <person name="Daum C."/>
            <person name="Ramamoorthy G.K."/>
            <person name="Gryganskyi A."/>
            <person name="Culley D."/>
            <person name="Magnuson J.K."/>
            <person name="James T.Y."/>
            <person name="O'Malley M.A."/>
            <person name="Stajich J.E."/>
            <person name="Spatafora J.W."/>
            <person name="Visel A."/>
            <person name="Grigoriev I.V."/>
        </authorList>
    </citation>
    <scope>NUCLEOTIDE SEQUENCE [LARGE SCALE GENOMIC DNA]</scope>
    <source>
        <strain evidence="11 12">NRRL 1336</strain>
    </source>
</reference>
<comment type="cofactor">
    <cofactor evidence="3">
        <name>Co(2+)</name>
        <dbReference type="ChEBI" id="CHEBI:48828"/>
    </cofactor>
</comment>
<dbReference type="Gene3D" id="1.10.3210.10">
    <property type="entry name" value="Hypothetical protein af1432"/>
    <property type="match status" value="1"/>
</dbReference>
<dbReference type="GO" id="GO:0046872">
    <property type="term" value="F:metal ion binding"/>
    <property type="evidence" value="ECO:0007669"/>
    <property type="project" value="UniProtKB-KW"/>
</dbReference>
<dbReference type="SMART" id="SM00471">
    <property type="entry name" value="HDc"/>
    <property type="match status" value="1"/>
</dbReference>
<evidence type="ECO:0000256" key="3">
    <source>
        <dbReference type="ARBA" id="ARBA00001941"/>
    </source>
</evidence>
<evidence type="ECO:0000256" key="8">
    <source>
        <dbReference type="ARBA" id="ARBA00022723"/>
    </source>
</evidence>
<evidence type="ECO:0000256" key="4">
    <source>
        <dbReference type="ARBA" id="ARBA00004074"/>
    </source>
</evidence>
<evidence type="ECO:0000256" key="6">
    <source>
        <dbReference type="ARBA" id="ARBA00011738"/>
    </source>
</evidence>
<evidence type="ECO:0000313" key="11">
    <source>
        <dbReference type="EMBL" id="ORZ26040.1"/>
    </source>
</evidence>
<dbReference type="PANTHER" id="PTHR11845:SF13">
    <property type="entry name" value="5'-DEOXYNUCLEOTIDASE HDDC2"/>
    <property type="match status" value="1"/>
</dbReference>
<dbReference type="PROSITE" id="PS51831">
    <property type="entry name" value="HD"/>
    <property type="match status" value="1"/>
</dbReference>